<dbReference type="Proteomes" id="UP000198324">
    <property type="component" value="Unassembled WGS sequence"/>
</dbReference>
<dbReference type="OrthoDB" id="457670at2"/>
<name>A0A239BMS7_9BACT</name>
<keyword evidence="2 5" id="KW-0812">Transmembrane</keyword>
<keyword evidence="3 5" id="KW-1133">Transmembrane helix</keyword>
<evidence type="ECO:0000313" key="6">
    <source>
        <dbReference type="EMBL" id="SNS08691.1"/>
    </source>
</evidence>
<comment type="similarity">
    <text evidence="5">Belongs to the 4-toluene sulfonate uptake permease (TSUP) (TC 2.A.102) family.</text>
</comment>
<dbReference type="EMBL" id="FZOC01000005">
    <property type="protein sequence ID" value="SNS08691.1"/>
    <property type="molecule type" value="Genomic_DNA"/>
</dbReference>
<protein>
    <recommendedName>
        <fullName evidence="5">Probable membrane transporter protein</fullName>
    </recommendedName>
</protein>
<keyword evidence="7" id="KW-1185">Reference proteome</keyword>
<dbReference type="InterPro" id="IPR002781">
    <property type="entry name" value="TM_pro_TauE-like"/>
</dbReference>
<dbReference type="PANTHER" id="PTHR43483:SF3">
    <property type="entry name" value="MEMBRANE TRANSPORTER PROTEIN HI_0806-RELATED"/>
    <property type="match status" value="1"/>
</dbReference>
<feature type="transmembrane region" description="Helical" evidence="5">
    <location>
        <begin position="77"/>
        <end position="95"/>
    </location>
</feature>
<evidence type="ECO:0000256" key="3">
    <source>
        <dbReference type="ARBA" id="ARBA00022989"/>
    </source>
</evidence>
<dbReference type="Pfam" id="PF01925">
    <property type="entry name" value="TauE"/>
    <property type="match status" value="1"/>
</dbReference>
<feature type="transmembrane region" description="Helical" evidence="5">
    <location>
        <begin position="47"/>
        <end position="65"/>
    </location>
</feature>
<evidence type="ECO:0000256" key="5">
    <source>
        <dbReference type="RuleBase" id="RU363041"/>
    </source>
</evidence>
<dbReference type="AlphaFoldDB" id="A0A239BMS7"/>
<feature type="transmembrane region" description="Helical" evidence="5">
    <location>
        <begin position="178"/>
        <end position="198"/>
    </location>
</feature>
<organism evidence="6 7">
    <name type="scientific">Humidesulfovibrio mexicanus</name>
    <dbReference type="NCBI Taxonomy" id="147047"/>
    <lineage>
        <taxon>Bacteria</taxon>
        <taxon>Pseudomonadati</taxon>
        <taxon>Thermodesulfobacteriota</taxon>
        <taxon>Desulfovibrionia</taxon>
        <taxon>Desulfovibrionales</taxon>
        <taxon>Desulfovibrionaceae</taxon>
        <taxon>Humidesulfovibrio</taxon>
    </lineage>
</organism>
<keyword evidence="5" id="KW-1003">Cell membrane</keyword>
<evidence type="ECO:0000256" key="2">
    <source>
        <dbReference type="ARBA" id="ARBA00022692"/>
    </source>
</evidence>
<comment type="subcellular location">
    <subcellularLocation>
        <location evidence="5">Cell membrane</location>
        <topology evidence="5">Multi-pass membrane protein</topology>
    </subcellularLocation>
    <subcellularLocation>
        <location evidence="1">Membrane</location>
        <topology evidence="1">Multi-pass membrane protein</topology>
    </subcellularLocation>
</comment>
<feature type="transmembrane region" description="Helical" evidence="5">
    <location>
        <begin position="250"/>
        <end position="271"/>
    </location>
</feature>
<dbReference type="RefSeq" id="WP_089274870.1">
    <property type="nucleotide sequence ID" value="NZ_FZOC01000005.1"/>
</dbReference>
<feature type="transmembrane region" description="Helical" evidence="5">
    <location>
        <begin position="107"/>
        <end position="127"/>
    </location>
</feature>
<evidence type="ECO:0000256" key="4">
    <source>
        <dbReference type="ARBA" id="ARBA00023136"/>
    </source>
</evidence>
<feature type="transmembrane region" description="Helical" evidence="5">
    <location>
        <begin position="139"/>
        <end position="158"/>
    </location>
</feature>
<proteinExistence type="inferred from homology"/>
<gene>
    <name evidence="6" type="ORF">SAMN04488503_2669</name>
</gene>
<feature type="transmembrane region" description="Helical" evidence="5">
    <location>
        <begin position="7"/>
        <end position="35"/>
    </location>
</feature>
<feature type="transmembrane region" description="Helical" evidence="5">
    <location>
        <begin position="210"/>
        <end position="230"/>
    </location>
</feature>
<dbReference type="GO" id="GO:0005886">
    <property type="term" value="C:plasma membrane"/>
    <property type="evidence" value="ECO:0007669"/>
    <property type="project" value="UniProtKB-SubCell"/>
</dbReference>
<evidence type="ECO:0000256" key="1">
    <source>
        <dbReference type="ARBA" id="ARBA00004141"/>
    </source>
</evidence>
<keyword evidence="4 5" id="KW-0472">Membrane</keyword>
<reference evidence="6 7" key="1">
    <citation type="submission" date="2017-06" db="EMBL/GenBank/DDBJ databases">
        <authorList>
            <person name="Kim H.J."/>
            <person name="Triplett B.A."/>
        </authorList>
    </citation>
    <scope>NUCLEOTIDE SEQUENCE [LARGE SCALE GENOMIC DNA]</scope>
    <source>
        <strain evidence="6 7">DSM 13116</strain>
    </source>
</reference>
<evidence type="ECO:0000313" key="7">
    <source>
        <dbReference type="Proteomes" id="UP000198324"/>
    </source>
</evidence>
<sequence>MITAWLLYIATGAFAGVLAGLLGVGGGLVIVPMLNFVFHQVGLPGDYIQHLALGTSLASIMFTSVSSLRAHNQRGAVVWPIVKAITPGILIGTFLGSKVAAHLSTQFLSVFFVVFLYYVAAQMLLNIKPKASRQVPGTAGMFGAGGVIGGVSSLVGIGGGTLSVPFMTWCNVPLHTCIGTSAAIGFPIAIAGTAGYIVNGMDAALPGWQAGYLGFLYLPALVGVAATSILTAPLGAKLAHSLPVGKLKKIFAFLLLAMGTKMLWPFITPYFGA</sequence>
<dbReference type="PANTHER" id="PTHR43483">
    <property type="entry name" value="MEMBRANE TRANSPORTER PROTEIN HI_0806-RELATED"/>
    <property type="match status" value="1"/>
</dbReference>
<accession>A0A239BMS7</accession>